<organism evidence="2 3">
    <name type="scientific">Clitoria ternatea</name>
    <name type="common">Butterfly pea</name>
    <dbReference type="NCBI Taxonomy" id="43366"/>
    <lineage>
        <taxon>Eukaryota</taxon>
        <taxon>Viridiplantae</taxon>
        <taxon>Streptophyta</taxon>
        <taxon>Embryophyta</taxon>
        <taxon>Tracheophyta</taxon>
        <taxon>Spermatophyta</taxon>
        <taxon>Magnoliopsida</taxon>
        <taxon>eudicotyledons</taxon>
        <taxon>Gunneridae</taxon>
        <taxon>Pentapetalae</taxon>
        <taxon>rosids</taxon>
        <taxon>fabids</taxon>
        <taxon>Fabales</taxon>
        <taxon>Fabaceae</taxon>
        <taxon>Papilionoideae</taxon>
        <taxon>50 kb inversion clade</taxon>
        <taxon>NPAAA clade</taxon>
        <taxon>indigoferoid/millettioid clade</taxon>
        <taxon>Phaseoleae</taxon>
        <taxon>Clitoria</taxon>
    </lineage>
</organism>
<feature type="compositionally biased region" description="Basic and acidic residues" evidence="1">
    <location>
        <begin position="229"/>
        <end position="243"/>
    </location>
</feature>
<name>A0AAN9FQ52_CLITE</name>
<evidence type="ECO:0000313" key="3">
    <source>
        <dbReference type="Proteomes" id="UP001359559"/>
    </source>
</evidence>
<feature type="compositionally biased region" description="Polar residues" evidence="1">
    <location>
        <begin position="50"/>
        <end position="103"/>
    </location>
</feature>
<feature type="region of interest" description="Disordered" evidence="1">
    <location>
        <begin position="1"/>
        <end position="108"/>
    </location>
</feature>
<evidence type="ECO:0000313" key="2">
    <source>
        <dbReference type="EMBL" id="KAK7280475.1"/>
    </source>
</evidence>
<dbReference type="Proteomes" id="UP001359559">
    <property type="component" value="Unassembled WGS sequence"/>
</dbReference>
<feature type="region of interest" description="Disordered" evidence="1">
    <location>
        <begin position="168"/>
        <end position="190"/>
    </location>
</feature>
<dbReference type="EMBL" id="JAYKXN010000006">
    <property type="protein sequence ID" value="KAK7280475.1"/>
    <property type="molecule type" value="Genomic_DNA"/>
</dbReference>
<evidence type="ECO:0000256" key="1">
    <source>
        <dbReference type="SAM" id="MobiDB-lite"/>
    </source>
</evidence>
<gene>
    <name evidence="2" type="ORF">RJT34_25539</name>
</gene>
<dbReference type="AlphaFoldDB" id="A0AAN9FQ52"/>
<protein>
    <submittedName>
        <fullName evidence="2">Uncharacterized protein</fullName>
    </submittedName>
</protein>
<feature type="compositionally biased region" description="Basic residues" evidence="1">
    <location>
        <begin position="264"/>
        <end position="286"/>
    </location>
</feature>
<comment type="caution">
    <text evidence="2">The sequence shown here is derived from an EMBL/GenBank/DDBJ whole genome shotgun (WGS) entry which is preliminary data.</text>
</comment>
<keyword evidence="3" id="KW-1185">Reference proteome</keyword>
<sequence length="293" mass="32275">MVQSEEDSIDDEDLGSFIENEEDHQNKSLGEEESDFSLEAETMERMVELSKSQCEPNPWNDGQNGNTGVKNSNGSINPSSTDCGNQKCASPRGATSTTHAQSNKRSDFIANTGECGSFAQETISVMGSEKIEKQKEKDVGNIGLVVSVAQFEELSPIGVIKEPIKSASPLPLATHGDQRHTNSGSPPPVEAQDRICWAEHTIPSEPDREGLQRNTINSIEGELVHERKILEMGSKDDNNKDPVEPPLAELNAKRGRNKAEYHRNNGKRSTKTRFSVKSKGRKFKNSHRCDSQV</sequence>
<feature type="compositionally biased region" description="Acidic residues" evidence="1">
    <location>
        <begin position="1"/>
        <end position="22"/>
    </location>
</feature>
<reference evidence="2 3" key="1">
    <citation type="submission" date="2024-01" db="EMBL/GenBank/DDBJ databases">
        <title>The genomes of 5 underutilized Papilionoideae crops provide insights into root nodulation and disease resistance.</title>
        <authorList>
            <person name="Yuan L."/>
        </authorList>
    </citation>
    <scope>NUCLEOTIDE SEQUENCE [LARGE SCALE GENOMIC DNA]</scope>
    <source>
        <strain evidence="2">LY-2023</strain>
        <tissue evidence="2">Leaf</tissue>
    </source>
</reference>
<proteinExistence type="predicted"/>
<feature type="region of interest" description="Disordered" evidence="1">
    <location>
        <begin position="229"/>
        <end position="293"/>
    </location>
</feature>
<accession>A0AAN9FQ52</accession>